<evidence type="ECO:0000313" key="3">
    <source>
        <dbReference type="EMBL" id="TMR15672.1"/>
    </source>
</evidence>
<proteinExistence type="inferred from homology"/>
<comment type="similarity">
    <text evidence="1">Belongs to the universal stress protein A family.</text>
</comment>
<evidence type="ECO:0000259" key="2">
    <source>
        <dbReference type="Pfam" id="PF00582"/>
    </source>
</evidence>
<dbReference type="Proteomes" id="UP000309128">
    <property type="component" value="Unassembled WGS sequence"/>
</dbReference>
<dbReference type="PRINTS" id="PR01438">
    <property type="entry name" value="UNVRSLSTRESS"/>
</dbReference>
<dbReference type="SUPFAM" id="SSF52402">
    <property type="entry name" value="Adenine nucleotide alpha hydrolases-like"/>
    <property type="match status" value="2"/>
</dbReference>
<feature type="domain" description="UspA" evidence="2">
    <location>
        <begin position="150"/>
        <end position="285"/>
    </location>
</feature>
<comment type="caution">
    <text evidence="3">The sequence shown here is derived from an EMBL/GenBank/DDBJ whole genome shotgun (WGS) entry which is preliminary data.</text>
</comment>
<reference evidence="3 4" key="1">
    <citation type="submission" date="2019-05" db="EMBL/GenBank/DDBJ databases">
        <title>Draft genome sequence of Nonomuraea turkmeniaca DSM 43926.</title>
        <authorList>
            <person name="Saricaoglu S."/>
            <person name="Isik K."/>
        </authorList>
    </citation>
    <scope>NUCLEOTIDE SEQUENCE [LARGE SCALE GENOMIC DNA]</scope>
    <source>
        <strain evidence="3 4">DSM 43926</strain>
    </source>
</reference>
<sequence>MTMPIVVGVDGSAPSLQAASWAGREAAIRGAPLRMLYAAARWAHDVPLVPQPPTWGTEAETAARDMLDHAAVHARAGRAHLSVTTDIVADRPADALVTAAEGAQLLVVGNRGRGGFTELLLGSVSLDVVARAPCPVTVVRQSPAGDRGEIVVGVTGKPGQDGLLNFAFREPALRRATLRAVHAWTHPATRWPGDMQPVVYDVEAVGEEEAVLLAEALAGWREEFPDVVLVQDVVHEQPARALIDASAEADLVVIGAHSGVPALLGIGSTAHAVLHHSRVPVVVVRP</sequence>
<organism evidence="3 4">
    <name type="scientific">Nonomuraea turkmeniaca</name>
    <dbReference type="NCBI Taxonomy" id="103838"/>
    <lineage>
        <taxon>Bacteria</taxon>
        <taxon>Bacillati</taxon>
        <taxon>Actinomycetota</taxon>
        <taxon>Actinomycetes</taxon>
        <taxon>Streptosporangiales</taxon>
        <taxon>Streptosporangiaceae</taxon>
        <taxon>Nonomuraea</taxon>
    </lineage>
</organism>
<dbReference type="InterPro" id="IPR006015">
    <property type="entry name" value="Universal_stress_UspA"/>
</dbReference>
<gene>
    <name evidence="3" type="ORF">ETD86_26765</name>
</gene>
<keyword evidence="4" id="KW-1185">Reference proteome</keyword>
<evidence type="ECO:0000256" key="1">
    <source>
        <dbReference type="ARBA" id="ARBA00008791"/>
    </source>
</evidence>
<feature type="domain" description="UspA" evidence="2">
    <location>
        <begin position="1"/>
        <end position="140"/>
    </location>
</feature>
<dbReference type="AlphaFoldDB" id="A0A5S4FCB5"/>
<accession>A0A5S4FCB5</accession>
<dbReference type="PANTHER" id="PTHR46268:SF6">
    <property type="entry name" value="UNIVERSAL STRESS PROTEIN UP12"/>
    <property type="match status" value="1"/>
</dbReference>
<dbReference type="Pfam" id="PF00582">
    <property type="entry name" value="Usp"/>
    <property type="match status" value="2"/>
</dbReference>
<dbReference type="InterPro" id="IPR014729">
    <property type="entry name" value="Rossmann-like_a/b/a_fold"/>
</dbReference>
<dbReference type="PANTHER" id="PTHR46268">
    <property type="entry name" value="STRESS RESPONSE PROTEIN NHAX"/>
    <property type="match status" value="1"/>
</dbReference>
<dbReference type="Gene3D" id="3.40.50.620">
    <property type="entry name" value="HUPs"/>
    <property type="match status" value="2"/>
</dbReference>
<protein>
    <submittedName>
        <fullName evidence="3">Universal stress protein</fullName>
    </submittedName>
</protein>
<name>A0A5S4FCB5_9ACTN</name>
<dbReference type="InterPro" id="IPR006016">
    <property type="entry name" value="UspA"/>
</dbReference>
<evidence type="ECO:0000313" key="4">
    <source>
        <dbReference type="Proteomes" id="UP000309128"/>
    </source>
</evidence>
<dbReference type="EMBL" id="VCKY01000098">
    <property type="protein sequence ID" value="TMR15672.1"/>
    <property type="molecule type" value="Genomic_DNA"/>
</dbReference>
<dbReference type="RefSeq" id="WP_138668926.1">
    <property type="nucleotide sequence ID" value="NZ_VCKY01000098.1"/>
</dbReference>
<dbReference type="OrthoDB" id="9816117at2"/>